<evidence type="ECO:0000313" key="2">
    <source>
        <dbReference type="EMBL" id="KII72287.1"/>
    </source>
</evidence>
<feature type="transmembrane region" description="Helical" evidence="1">
    <location>
        <begin position="21"/>
        <end position="49"/>
    </location>
</feature>
<evidence type="ECO:0000313" key="3">
    <source>
        <dbReference type="Proteomes" id="UP000031668"/>
    </source>
</evidence>
<name>A0A0C2NE48_THEKT</name>
<gene>
    <name evidence="2" type="ORF">RF11_14177</name>
</gene>
<sequence length="183" mass="21547">MYPTFPRPIIRNDGCTHRKPVLLKYCTIICGKNVMLTYFHLFAILSLVWKEFKPIVCRPKVIDLPCSPEIRPSFRRNTIQLKSQLFYSQKRKGIRLHIGSSKKNNELYLPDKHHFLFLELSFQEVPNIEKLFTNPGSLFPKKLNRVGGKKNLFIYNFAFSSHYFGYSTYRLKNIYGPPTRVNL</sequence>
<dbReference type="EMBL" id="JWZT01001309">
    <property type="protein sequence ID" value="KII72287.1"/>
    <property type="molecule type" value="Genomic_DNA"/>
</dbReference>
<keyword evidence="3" id="KW-1185">Reference proteome</keyword>
<accession>A0A0C2NE48</accession>
<dbReference type="AlphaFoldDB" id="A0A0C2NE48"/>
<organism evidence="2 3">
    <name type="scientific">Thelohanellus kitauei</name>
    <name type="common">Myxosporean</name>
    <dbReference type="NCBI Taxonomy" id="669202"/>
    <lineage>
        <taxon>Eukaryota</taxon>
        <taxon>Metazoa</taxon>
        <taxon>Cnidaria</taxon>
        <taxon>Myxozoa</taxon>
        <taxon>Myxosporea</taxon>
        <taxon>Bivalvulida</taxon>
        <taxon>Platysporina</taxon>
        <taxon>Myxobolidae</taxon>
        <taxon>Thelohanellus</taxon>
    </lineage>
</organism>
<keyword evidence="1" id="KW-0812">Transmembrane</keyword>
<reference evidence="2 3" key="1">
    <citation type="journal article" date="2014" name="Genome Biol. Evol.">
        <title>The genome of the myxosporean Thelohanellus kitauei shows adaptations to nutrient acquisition within its fish host.</title>
        <authorList>
            <person name="Yang Y."/>
            <person name="Xiong J."/>
            <person name="Zhou Z."/>
            <person name="Huo F."/>
            <person name="Miao W."/>
            <person name="Ran C."/>
            <person name="Liu Y."/>
            <person name="Zhang J."/>
            <person name="Feng J."/>
            <person name="Wang M."/>
            <person name="Wang M."/>
            <person name="Wang L."/>
            <person name="Yao B."/>
        </authorList>
    </citation>
    <scope>NUCLEOTIDE SEQUENCE [LARGE SCALE GENOMIC DNA]</scope>
    <source>
        <strain evidence="2">Wuqing</strain>
    </source>
</reference>
<keyword evidence="1" id="KW-1133">Transmembrane helix</keyword>
<dbReference type="Proteomes" id="UP000031668">
    <property type="component" value="Unassembled WGS sequence"/>
</dbReference>
<keyword evidence="1" id="KW-0472">Membrane</keyword>
<proteinExistence type="predicted"/>
<evidence type="ECO:0000256" key="1">
    <source>
        <dbReference type="SAM" id="Phobius"/>
    </source>
</evidence>
<comment type="caution">
    <text evidence="2">The sequence shown here is derived from an EMBL/GenBank/DDBJ whole genome shotgun (WGS) entry which is preliminary data.</text>
</comment>
<protein>
    <submittedName>
        <fullName evidence="2">Uncharacterized protein</fullName>
    </submittedName>
</protein>